<dbReference type="GO" id="GO:0070461">
    <property type="term" value="C:SAGA-type complex"/>
    <property type="evidence" value="ECO:0007669"/>
    <property type="project" value="InterPro"/>
</dbReference>
<accession>A0A8J2JE55</accession>
<evidence type="ECO:0000313" key="2">
    <source>
        <dbReference type="EMBL" id="CAG7669075.1"/>
    </source>
</evidence>
<dbReference type="AlphaFoldDB" id="A0A8J2JE55"/>
<dbReference type="Pfam" id="PF12767">
    <property type="entry name" value="SAGA-Tad1"/>
    <property type="match status" value="1"/>
</dbReference>
<feature type="compositionally biased region" description="Basic residues" evidence="1">
    <location>
        <begin position="638"/>
        <end position="650"/>
    </location>
</feature>
<name>A0A8J2JE55_9HEXA</name>
<proteinExistence type="predicted"/>
<sequence>MDILLIRQLLEQLLDYHYELYLSKLRDWFSHRISKHQFDKDLSPVLQGEVLQLHNQLLMAILAQSTGSPGPGLVMNYPVEGYSSEEMHQLELMESEGDSDEGSNSSHEFELVSVDENSYDSHLRSRVNLNRRFPSNFAKEFQVAHVGDYGSEVNAIPNVTHGILCIEENIRDNAFYREIFKIREPNQPILTSGANLYGRFLVEAWKRQIDTVHPAALHFAIKASINHVKNIIIAVAKQRTSFRMRDGRYVHSIGAPYPNPYLLQGQHIFEDTYSSDTAKLAEVMQIPAFLPTQEERERLAALEVAAAVPLKNVHLKTKATLIDLLDAIQTDRNLIPNALHRSRMCEIIFQKARGHGETYSSYEGGKDLVPKTVYPIILSSLVRKQVMDEKATHLFVQVGSFYSCKIVNQQKMVTEISSTPVPSSDTPSWALSWDTTEMLSYIEKGICKQVETTERIGIQPFWIKNIEVGAMEELRCELGKWSKKHQGYLLGFRRPVQLPDFGMQGRHPQPFLYYRFKVVRYLYTPTESQQLRGVITQFGQKAANCIVFDKFIATVYPKDEKEFNGWNIGDEIDFSVESFEKLQRGVTVKGKSLGGKVKKSSKRKLKVEPVEEDDSEVPASVVQSAEIVNPSEESEPPKKKRKKKSKTVDS</sequence>
<gene>
    <name evidence="2" type="ORF">AFUS01_LOCUS1977</name>
</gene>
<dbReference type="Proteomes" id="UP000708208">
    <property type="component" value="Unassembled WGS sequence"/>
</dbReference>
<keyword evidence="3" id="KW-1185">Reference proteome</keyword>
<protein>
    <submittedName>
        <fullName evidence="2">Uncharacterized protein</fullName>
    </submittedName>
</protein>
<evidence type="ECO:0000313" key="3">
    <source>
        <dbReference type="Proteomes" id="UP000708208"/>
    </source>
</evidence>
<organism evidence="2 3">
    <name type="scientific">Allacma fusca</name>
    <dbReference type="NCBI Taxonomy" id="39272"/>
    <lineage>
        <taxon>Eukaryota</taxon>
        <taxon>Metazoa</taxon>
        <taxon>Ecdysozoa</taxon>
        <taxon>Arthropoda</taxon>
        <taxon>Hexapoda</taxon>
        <taxon>Collembola</taxon>
        <taxon>Symphypleona</taxon>
        <taxon>Sminthuridae</taxon>
        <taxon>Allacma</taxon>
    </lineage>
</organism>
<dbReference type="InterPro" id="IPR024738">
    <property type="entry name" value="Hfi1/Tada1"/>
</dbReference>
<feature type="region of interest" description="Disordered" evidence="1">
    <location>
        <begin position="604"/>
        <end position="650"/>
    </location>
</feature>
<evidence type="ECO:0000256" key="1">
    <source>
        <dbReference type="SAM" id="MobiDB-lite"/>
    </source>
</evidence>
<comment type="caution">
    <text evidence="2">The sequence shown here is derived from an EMBL/GenBank/DDBJ whole genome shotgun (WGS) entry which is preliminary data.</text>
</comment>
<dbReference type="EMBL" id="CAJVCH010011042">
    <property type="protein sequence ID" value="CAG7669075.1"/>
    <property type="molecule type" value="Genomic_DNA"/>
</dbReference>
<dbReference type="OrthoDB" id="10250504at2759"/>
<reference evidence="2" key="1">
    <citation type="submission" date="2021-06" db="EMBL/GenBank/DDBJ databases">
        <authorList>
            <person name="Hodson N. C."/>
            <person name="Mongue J. A."/>
            <person name="Jaron S. K."/>
        </authorList>
    </citation>
    <scope>NUCLEOTIDE SEQUENCE</scope>
</reference>